<evidence type="ECO:0000256" key="2">
    <source>
        <dbReference type="ARBA" id="ARBA00004191"/>
    </source>
</evidence>
<keyword evidence="10" id="KW-0560">Oxidoreductase</keyword>
<evidence type="ECO:0000256" key="10">
    <source>
        <dbReference type="ARBA" id="ARBA00023002"/>
    </source>
</evidence>
<keyword evidence="16" id="KW-1185">Reference proteome</keyword>
<keyword evidence="11" id="KW-1015">Disulfide bond</keyword>
<dbReference type="InterPro" id="IPR016166">
    <property type="entry name" value="FAD-bd_PCMH"/>
</dbReference>
<dbReference type="Gene3D" id="3.40.462.20">
    <property type="match status" value="2"/>
</dbReference>
<dbReference type="Gene3D" id="3.30.43.10">
    <property type="entry name" value="Uridine Diphospho-n-acetylenolpyruvylglucosamine Reductase, domain 2"/>
    <property type="match status" value="2"/>
</dbReference>
<evidence type="ECO:0000256" key="11">
    <source>
        <dbReference type="ARBA" id="ARBA00023157"/>
    </source>
</evidence>
<dbReference type="Pfam" id="PF08031">
    <property type="entry name" value="BBE"/>
    <property type="match status" value="2"/>
</dbReference>
<evidence type="ECO:0000256" key="12">
    <source>
        <dbReference type="ARBA" id="ARBA00023180"/>
    </source>
</evidence>
<dbReference type="InterPro" id="IPR036318">
    <property type="entry name" value="FAD-bd_PCMH-like_sf"/>
</dbReference>
<protein>
    <recommendedName>
        <fullName evidence="14">FAD-binding PCMH-type domain-containing protein</fullName>
    </recommendedName>
</protein>
<accession>A0AAP0QYD4</accession>
<dbReference type="PROSITE" id="PS51387">
    <property type="entry name" value="FAD_PCMH"/>
    <property type="match status" value="2"/>
</dbReference>
<dbReference type="GO" id="GO:0016491">
    <property type="term" value="F:oxidoreductase activity"/>
    <property type="evidence" value="ECO:0007669"/>
    <property type="project" value="UniProtKB-KW"/>
</dbReference>
<dbReference type="InterPro" id="IPR016169">
    <property type="entry name" value="FAD-bd_PCMH_sub2"/>
</dbReference>
<dbReference type="AlphaFoldDB" id="A0AAP0QYD4"/>
<keyword evidence="5" id="KW-0964">Secreted</keyword>
<dbReference type="Proteomes" id="UP001428341">
    <property type="component" value="Unassembled WGS sequence"/>
</dbReference>
<keyword evidence="6" id="KW-0285">Flavoprotein</keyword>
<keyword evidence="9" id="KW-0274">FAD</keyword>
<dbReference type="InterPro" id="IPR006094">
    <property type="entry name" value="Oxid_FAD_bind_N"/>
</dbReference>
<organism evidence="15 16">
    <name type="scientific">Citrus x changshan-huyou</name>
    <dbReference type="NCBI Taxonomy" id="2935761"/>
    <lineage>
        <taxon>Eukaryota</taxon>
        <taxon>Viridiplantae</taxon>
        <taxon>Streptophyta</taxon>
        <taxon>Embryophyta</taxon>
        <taxon>Tracheophyta</taxon>
        <taxon>Spermatophyta</taxon>
        <taxon>Magnoliopsida</taxon>
        <taxon>eudicotyledons</taxon>
        <taxon>Gunneridae</taxon>
        <taxon>Pentapetalae</taxon>
        <taxon>rosids</taxon>
        <taxon>malvids</taxon>
        <taxon>Sapindales</taxon>
        <taxon>Rutaceae</taxon>
        <taxon>Aurantioideae</taxon>
        <taxon>Citrus</taxon>
    </lineage>
</organism>
<evidence type="ECO:0000259" key="14">
    <source>
        <dbReference type="PROSITE" id="PS51387"/>
    </source>
</evidence>
<comment type="cofactor">
    <cofactor evidence="1">
        <name>FAD</name>
        <dbReference type="ChEBI" id="CHEBI:57692"/>
    </cofactor>
</comment>
<proteinExistence type="inferred from homology"/>
<feature type="region of interest" description="Disordered" evidence="13">
    <location>
        <begin position="1003"/>
        <end position="1022"/>
    </location>
</feature>
<evidence type="ECO:0000256" key="9">
    <source>
        <dbReference type="ARBA" id="ARBA00022827"/>
    </source>
</evidence>
<dbReference type="GO" id="GO:0071949">
    <property type="term" value="F:FAD binding"/>
    <property type="evidence" value="ECO:0007669"/>
    <property type="project" value="InterPro"/>
</dbReference>
<dbReference type="PANTHER" id="PTHR32448">
    <property type="entry name" value="OS08G0158400 PROTEIN"/>
    <property type="match status" value="1"/>
</dbReference>
<feature type="domain" description="FAD-binding PCMH-type" evidence="14">
    <location>
        <begin position="531"/>
        <end position="705"/>
    </location>
</feature>
<dbReference type="InterPro" id="IPR016167">
    <property type="entry name" value="FAD-bd_PCMH_sub1"/>
</dbReference>
<dbReference type="Pfam" id="PF01565">
    <property type="entry name" value="FAD_binding_4"/>
    <property type="match status" value="2"/>
</dbReference>
<feature type="domain" description="FAD-binding PCMH-type" evidence="14">
    <location>
        <begin position="1"/>
        <end position="175"/>
    </location>
</feature>
<dbReference type="SUPFAM" id="SSF56176">
    <property type="entry name" value="FAD-binding/transporter-associated domain-like"/>
    <property type="match status" value="2"/>
</dbReference>
<evidence type="ECO:0000256" key="5">
    <source>
        <dbReference type="ARBA" id="ARBA00022525"/>
    </source>
</evidence>
<keyword evidence="7" id="KW-0732">Signal</keyword>
<evidence type="ECO:0000256" key="6">
    <source>
        <dbReference type="ARBA" id="ARBA00022630"/>
    </source>
</evidence>
<dbReference type="InterPro" id="IPR012951">
    <property type="entry name" value="BBE"/>
</dbReference>
<evidence type="ECO:0000256" key="3">
    <source>
        <dbReference type="ARBA" id="ARBA00005466"/>
    </source>
</evidence>
<reference evidence="15 16" key="1">
    <citation type="submission" date="2024-05" db="EMBL/GenBank/DDBJ databases">
        <title>Haplotype-resolved chromosome-level genome assembly of Huyou (Citrus changshanensis).</title>
        <authorList>
            <person name="Miao C."/>
            <person name="Chen W."/>
            <person name="Wu Y."/>
            <person name="Wang L."/>
            <person name="Zhao S."/>
            <person name="Grierson D."/>
            <person name="Xu C."/>
            <person name="Chen K."/>
        </authorList>
    </citation>
    <scope>NUCLEOTIDE SEQUENCE [LARGE SCALE GENOMIC DNA]</scope>
    <source>
        <strain evidence="15">01-14</strain>
        <tissue evidence="15">Leaf</tissue>
    </source>
</reference>
<comment type="caution">
    <text evidence="15">The sequence shown here is derived from an EMBL/GenBank/DDBJ whole genome shotgun (WGS) entry which is preliminary data.</text>
</comment>
<evidence type="ECO:0000256" key="1">
    <source>
        <dbReference type="ARBA" id="ARBA00001974"/>
    </source>
</evidence>
<evidence type="ECO:0000256" key="4">
    <source>
        <dbReference type="ARBA" id="ARBA00022512"/>
    </source>
</evidence>
<name>A0AAP0QYD4_9ROSI</name>
<keyword evidence="8" id="KW-0547">Nucleotide-binding</keyword>
<evidence type="ECO:0000256" key="8">
    <source>
        <dbReference type="ARBA" id="ARBA00022741"/>
    </source>
</evidence>
<dbReference type="Gene3D" id="3.30.465.10">
    <property type="match status" value="2"/>
</dbReference>
<evidence type="ECO:0000313" key="15">
    <source>
        <dbReference type="EMBL" id="KAK9223512.1"/>
    </source>
</evidence>
<comment type="subcellular location">
    <subcellularLocation>
        <location evidence="2">Secreted</location>
        <location evidence="2">Cell wall</location>
    </subcellularLocation>
</comment>
<comment type="similarity">
    <text evidence="3">Belongs to the oxygen-dependent FAD-linked oxidoreductase family.</text>
</comment>
<dbReference type="EMBL" id="JBCGBO010000002">
    <property type="protein sequence ID" value="KAK9223512.1"/>
    <property type="molecule type" value="Genomic_DNA"/>
</dbReference>
<sequence length="1022" mass="114332">MHSDNFSSISKVIYTRNNSSFSSILDFSTPTTPKPQVTVTPLKESHVQAAVKCSQKYGMQVRVRSGEAKTAWVQAGATIGKLYHAIAEKSKTLAFPAGVCPTVGVGGHFSGGGYGFLMRKYGLAADNVVDAHLIVVNGRLLDRKSMGEDLFWAIRGGGGASFGVIVAWKIKLVSVPETVTAFIVNRTLEQNATKIVDRWQYVADKLHEDLYIRVFLSSATSNRRGKKTIRASFESLFLGGADTLLPLMQQSFPELGLVKQDCIEMSWIESVMHFAGFRGRSLDVLLNRTQPNVRFFKAKSDIVKEPIPEIAFLGIYEKFYEKEAEDAEISFTPYGGIMNEISDFETPFPYRAGTIYKIQHMVRWEEEGSEASQRHINWIRRLYSYMAPYVSKNPRAAYVNCRDLDIGTNNKGYTSYKQASIWGLKYFNKNFNRLVHVKTMVDAEMKSSCTSIIPFAFILLLSYDCWVTFANIHATSSVLDDHYDDNLFLDCLSMHSDNASSISEVIYTKSHSSYSSVLNFSIQNFRFSTPNTPKPQVIVTPSDVSQVQAAIKCSQKHGLEVRIRSGGHDFEGLSFVSEVPFVIIDLLNLSEISVDAEEQTAWVQAGATLGQLYYRIAEKSKNLGFPAGLCPTVGAGGHISGGGYGVMLRKFGLAADNIVDAHLIDAKGRFLDRKSMGEDLFWAIRGGGGASFGVIVAWKVRLVTVPSTVTRFLVTRSLDQNATEIVHKWQYVAHKFHEDLFIEVTLSRVNSMMVAIFSSVFLGGVDRLLPMMQESFPELGLTKEDCTEMSWIESVQNLAGFEKGQSLDLLLDRDSQSNGVVVSGTTKAFFKGKADYVKEPIPVNAFEGIYDKFYKEEGQIAFMVLVPYGGKMSEISESETPYPHRAGNIYQIFYGVFWGEDGASQRHIDWLRRLYSYMTPYVSKNPRGAYINYRDLDVGTNNQGYTSVEQASVWGNKYFKNNFKRLVHVKTMVDPNDFFRNEQSIPPLIDNLRISCPESTCSETTPLLTEDSNGFPSSYSFQ</sequence>
<evidence type="ECO:0000256" key="7">
    <source>
        <dbReference type="ARBA" id="ARBA00022729"/>
    </source>
</evidence>
<evidence type="ECO:0000313" key="16">
    <source>
        <dbReference type="Proteomes" id="UP001428341"/>
    </source>
</evidence>
<keyword evidence="4" id="KW-0134">Cell wall</keyword>
<gene>
    <name evidence="15" type="ORF">WN944_011956</name>
</gene>
<dbReference type="FunFam" id="3.30.43.10:FF:000004">
    <property type="entry name" value="Berberine bridge enzyme-like 15"/>
    <property type="match status" value="1"/>
</dbReference>
<keyword evidence="12" id="KW-0325">Glycoprotein</keyword>
<evidence type="ECO:0000256" key="13">
    <source>
        <dbReference type="SAM" id="MobiDB-lite"/>
    </source>
</evidence>